<dbReference type="OrthoDB" id="9983034at2"/>
<reference evidence="2 3" key="1">
    <citation type="submission" date="2016-10" db="EMBL/GenBank/DDBJ databases">
        <authorList>
            <person name="de Groot N.N."/>
        </authorList>
    </citation>
    <scope>NUCLEOTIDE SEQUENCE [LARGE SCALE GENOMIC DNA]</scope>
    <source>
        <strain evidence="2 3">DSM 44908</strain>
    </source>
</reference>
<dbReference type="EMBL" id="FOJN01000004">
    <property type="protein sequence ID" value="SFA47591.1"/>
    <property type="molecule type" value="Genomic_DNA"/>
</dbReference>
<feature type="transmembrane region" description="Helical" evidence="1">
    <location>
        <begin position="130"/>
        <end position="153"/>
    </location>
</feature>
<evidence type="ECO:0000313" key="3">
    <source>
        <dbReference type="Proteomes" id="UP000182054"/>
    </source>
</evidence>
<feature type="transmembrane region" description="Helical" evidence="1">
    <location>
        <begin position="385"/>
        <end position="405"/>
    </location>
</feature>
<dbReference type="RefSeq" id="WP_068362625.1">
    <property type="nucleotide sequence ID" value="NZ_FOJN01000004.1"/>
</dbReference>
<feature type="transmembrane region" description="Helical" evidence="1">
    <location>
        <begin position="304"/>
        <end position="322"/>
    </location>
</feature>
<keyword evidence="1" id="KW-0472">Membrane</keyword>
<dbReference type="GeneID" id="85485382"/>
<name>A0A1I0T769_9NOCA</name>
<dbReference type="AlphaFoldDB" id="A0A1I0T769"/>
<feature type="transmembrane region" description="Helical" evidence="1">
    <location>
        <begin position="173"/>
        <end position="195"/>
    </location>
</feature>
<gene>
    <name evidence="2" type="ORF">SAMN05444374_104232</name>
</gene>
<proteinExistence type="predicted"/>
<keyword evidence="1" id="KW-1133">Transmembrane helix</keyword>
<dbReference type="Proteomes" id="UP000182054">
    <property type="component" value="Unassembled WGS sequence"/>
</dbReference>
<protein>
    <submittedName>
        <fullName evidence="2">Uncharacterized protein</fullName>
    </submittedName>
</protein>
<feature type="transmembrane region" description="Helical" evidence="1">
    <location>
        <begin position="25"/>
        <end position="45"/>
    </location>
</feature>
<feature type="transmembrane region" description="Helical" evidence="1">
    <location>
        <begin position="328"/>
        <end position="347"/>
    </location>
</feature>
<feature type="transmembrane region" description="Helical" evidence="1">
    <location>
        <begin position="359"/>
        <end position="379"/>
    </location>
</feature>
<accession>A0A1I0T769</accession>
<evidence type="ECO:0000313" key="2">
    <source>
        <dbReference type="EMBL" id="SFA47591.1"/>
    </source>
</evidence>
<keyword evidence="1" id="KW-0812">Transmembrane</keyword>
<sequence length="420" mass="41702">MTVTAAPAIVAAHHPGARRPIARSVAWFAAEFVAAALTTAVLVTVRIPSSDAVRLTLLTVAAWPWWSALAGSTLPPAPNFVLPQHLRGVPISGRAFVAGAVTARLWAAVRGGPAVVLGAGAGASVSLGSAVPVIVAGAAVSIRAVTAVAALLPGRAPRLVLAVGAGVVTAAGARGPVMAIPVSVVAATIVTAVAIRRTDAVLSSVDDGGTEVPDEVRWGRFPVMRAVVVELVRSRRWGEVFPPAVATAGVGAAALTGTELVSVLAVPAVLATTGLAHAVWTCPETVGAIVTVPDGLRRYLSARAAVASVLAAPCAIAAAVAIGRTDGVASGVVVIAVFVGCALRAGWRAPTTRGPAARPIFVDLLVTAVASSVLLGLASSTPATTGWAITATTCVSVAAAAVILARHLHDGGAAWHAAVA</sequence>
<organism evidence="2 3">
    <name type="scientific">Rhodococcoides kroppenstedtii</name>
    <dbReference type="NCBI Taxonomy" id="293050"/>
    <lineage>
        <taxon>Bacteria</taxon>
        <taxon>Bacillati</taxon>
        <taxon>Actinomycetota</taxon>
        <taxon>Actinomycetes</taxon>
        <taxon>Mycobacteriales</taxon>
        <taxon>Nocardiaceae</taxon>
        <taxon>Rhodococcoides</taxon>
    </lineage>
</organism>
<evidence type="ECO:0000256" key="1">
    <source>
        <dbReference type="SAM" id="Phobius"/>
    </source>
</evidence>